<evidence type="ECO:0000313" key="2">
    <source>
        <dbReference type="Proteomes" id="UP000275676"/>
    </source>
</evidence>
<gene>
    <name evidence="1" type="ORF">NCTC10047_02762</name>
</gene>
<protein>
    <submittedName>
        <fullName evidence="1">Uncharacterized protein</fullName>
    </submittedName>
</protein>
<dbReference type="Proteomes" id="UP000275676">
    <property type="component" value="Chromosome"/>
</dbReference>
<organism evidence="1 2">
    <name type="scientific">Salmonella enterica subsp. arizonae</name>
    <dbReference type="NCBI Taxonomy" id="59203"/>
    <lineage>
        <taxon>Bacteria</taxon>
        <taxon>Pseudomonadati</taxon>
        <taxon>Pseudomonadota</taxon>
        <taxon>Gammaproteobacteria</taxon>
        <taxon>Enterobacterales</taxon>
        <taxon>Enterobacteriaceae</taxon>
        <taxon>Salmonella</taxon>
    </lineage>
</organism>
<evidence type="ECO:0000313" key="1">
    <source>
        <dbReference type="EMBL" id="VEA76861.1"/>
    </source>
</evidence>
<proteinExistence type="predicted"/>
<dbReference type="AlphaFoldDB" id="A0A3S4GUE7"/>
<reference evidence="1 2" key="1">
    <citation type="submission" date="2018-12" db="EMBL/GenBank/DDBJ databases">
        <authorList>
            <consortium name="Pathogen Informatics"/>
        </authorList>
    </citation>
    <scope>NUCLEOTIDE SEQUENCE [LARGE SCALE GENOMIC DNA]</scope>
    <source>
        <strain evidence="1 2">NCTC10047</strain>
    </source>
</reference>
<sequence length="61" mass="7201">MDLPCCVHWQDLFCMLIKLRIEFYQVQCDAFVNLATELLDIRPKFRRAIARVCKKPVNSVT</sequence>
<dbReference type="EMBL" id="LR134156">
    <property type="protein sequence ID" value="VEA76861.1"/>
    <property type="molecule type" value="Genomic_DNA"/>
</dbReference>
<name>A0A3S4GUE7_SALER</name>
<accession>A0A3S4GUE7</accession>